<dbReference type="PATRIC" id="fig|135826.4.peg.604"/>
<dbReference type="OrthoDB" id="1201990at2"/>
<dbReference type="Gene3D" id="3.40.50.300">
    <property type="entry name" value="P-loop containing nucleotide triphosphate hydrolases"/>
    <property type="match status" value="1"/>
</dbReference>
<comment type="caution">
    <text evidence="1">The sequence shown here is derived from an EMBL/GenBank/DDBJ whole genome shotgun (WGS) entry which is preliminary data.</text>
</comment>
<dbReference type="SUPFAM" id="SSF52540">
    <property type="entry name" value="P-loop containing nucleoside triphosphate hydrolases"/>
    <property type="match status" value="1"/>
</dbReference>
<proteinExistence type="predicted"/>
<reference evidence="1 2" key="1">
    <citation type="submission" date="2015-01" db="EMBL/GenBank/DDBJ databases">
        <title>Genome sequence of Jeotgalibacillus alimentarius.</title>
        <authorList>
            <person name="Goh K.M."/>
            <person name="Chan K.-G."/>
            <person name="Yaakop A.S."/>
            <person name="Ee R."/>
            <person name="Gan H.M."/>
            <person name="Chan C.S."/>
        </authorList>
    </citation>
    <scope>NUCLEOTIDE SEQUENCE [LARGE SCALE GENOMIC DNA]</scope>
    <source>
        <strain evidence="1 2">YKJ-13</strain>
    </source>
</reference>
<dbReference type="EMBL" id="JXRQ01000011">
    <property type="protein sequence ID" value="KIL52581.1"/>
    <property type="molecule type" value="Genomic_DNA"/>
</dbReference>
<keyword evidence="2" id="KW-1185">Reference proteome</keyword>
<dbReference type="RefSeq" id="WP_041121289.1">
    <property type="nucleotide sequence ID" value="NZ_JXRQ01000011.1"/>
</dbReference>
<dbReference type="PANTHER" id="PTHR37816:SF3">
    <property type="entry name" value="MODULATES DNA TOPOLOGY"/>
    <property type="match status" value="1"/>
</dbReference>
<evidence type="ECO:0000313" key="2">
    <source>
        <dbReference type="Proteomes" id="UP000031950"/>
    </source>
</evidence>
<dbReference type="AlphaFoldDB" id="A0A0C2W7N0"/>
<dbReference type="STRING" id="135826.KP77_06080"/>
<dbReference type="NCBIfam" id="NF005994">
    <property type="entry name" value="PRK08118.1"/>
    <property type="match status" value="1"/>
</dbReference>
<dbReference type="InterPro" id="IPR052922">
    <property type="entry name" value="Cytidylate_Kinase-2"/>
</dbReference>
<dbReference type="PANTHER" id="PTHR37816">
    <property type="entry name" value="YALI0E33011P"/>
    <property type="match status" value="1"/>
</dbReference>
<organism evidence="1 2">
    <name type="scientific">Jeotgalibacillus alimentarius</name>
    <dbReference type="NCBI Taxonomy" id="135826"/>
    <lineage>
        <taxon>Bacteria</taxon>
        <taxon>Bacillati</taxon>
        <taxon>Bacillota</taxon>
        <taxon>Bacilli</taxon>
        <taxon>Bacillales</taxon>
        <taxon>Caryophanaceae</taxon>
        <taxon>Jeotgalibacillus</taxon>
    </lineage>
</organism>
<dbReference type="InterPro" id="IPR027417">
    <property type="entry name" value="P-loop_NTPase"/>
</dbReference>
<protein>
    <submittedName>
        <fullName evidence="1">Topology modulation protein</fullName>
    </submittedName>
</protein>
<dbReference type="Proteomes" id="UP000031950">
    <property type="component" value="Unassembled WGS sequence"/>
</dbReference>
<gene>
    <name evidence="1" type="ORF">KP77_06080</name>
</gene>
<sequence length="169" mass="19751">MKKILVIGSGGAGKSTFSRQLGKKLTLPVFHLDTLFWKPGWVQSDKSAFRTEIEELMEEDRWIMDGNFGGTLDSRLQQGDTVIFLHYSRWVCLRRTIKRRMMYHGKSRPDMTEGCKEKLDLDFLKWIYFYNDRHASQVIEKLRSSQIENIVILKSPAAAEKWLRSFSSL</sequence>
<evidence type="ECO:0000313" key="1">
    <source>
        <dbReference type="EMBL" id="KIL52581.1"/>
    </source>
</evidence>
<accession>A0A0C2W7N0</accession>
<name>A0A0C2W7N0_9BACL</name>